<keyword evidence="1" id="KW-0812">Transmembrane</keyword>
<dbReference type="Proteomes" id="UP000232806">
    <property type="component" value="Chromosome"/>
</dbReference>
<feature type="transmembrane region" description="Helical" evidence="1">
    <location>
        <begin position="68"/>
        <end position="85"/>
    </location>
</feature>
<feature type="transmembrane region" description="Helical" evidence="1">
    <location>
        <begin position="91"/>
        <end position="109"/>
    </location>
</feature>
<dbReference type="EMBL" id="JABBYL010000020">
    <property type="protein sequence ID" value="NMO09422.1"/>
    <property type="molecule type" value="Genomic_DNA"/>
</dbReference>
<dbReference type="EMBL" id="CP017766">
    <property type="protein sequence ID" value="AUB55337.1"/>
    <property type="molecule type" value="Genomic_DNA"/>
</dbReference>
<keyword evidence="1" id="KW-0472">Membrane</keyword>
<dbReference type="Proteomes" id="UP000591058">
    <property type="component" value="Unassembled WGS sequence"/>
</dbReference>
<dbReference type="RefSeq" id="WP_100905318.1">
    <property type="nucleotide sequence ID" value="NZ_CP017766.1"/>
</dbReference>
<dbReference type="GeneID" id="35123305"/>
<dbReference type="OrthoDB" id="107330at2157"/>
<proteinExistence type="predicted"/>
<dbReference type="InterPro" id="IPR037997">
    <property type="entry name" value="Dgk1-like"/>
</dbReference>
<evidence type="ECO:0000256" key="1">
    <source>
        <dbReference type="SAM" id="Phobius"/>
    </source>
</evidence>
<gene>
    <name evidence="2" type="ORF">BK007_04455</name>
    <name evidence="3" type="ORF">HG719_06195</name>
</gene>
<reference evidence="3 5" key="2">
    <citation type="submission" date="2020-04" db="EMBL/GenBank/DDBJ databases">
        <title>Draft genome of Methanobacterium subterraneum isolated from animal feces.</title>
        <authorList>
            <person name="Ouboter H.T."/>
            <person name="Berger S."/>
            <person name="Gungor E."/>
            <person name="Jetten M.S.M."/>
            <person name="Welte C.U."/>
        </authorList>
    </citation>
    <scope>NUCLEOTIDE SEQUENCE [LARGE SCALE GENOMIC DNA]</scope>
    <source>
        <strain evidence="3">HO_2020</strain>
    </source>
</reference>
<feature type="transmembrane region" description="Helical" evidence="1">
    <location>
        <begin position="169"/>
        <end position="186"/>
    </location>
</feature>
<dbReference type="GO" id="GO:0016779">
    <property type="term" value="F:nucleotidyltransferase activity"/>
    <property type="evidence" value="ECO:0007669"/>
    <property type="project" value="UniProtKB-KW"/>
</dbReference>
<dbReference type="GO" id="GO:0004143">
    <property type="term" value="F:ATP-dependent diacylglycerol kinase activity"/>
    <property type="evidence" value="ECO:0007669"/>
    <property type="project" value="InterPro"/>
</dbReference>
<keyword evidence="1" id="KW-1133">Transmembrane helix</keyword>
<sequence>MKKELWRQLIHASGVFIVVLSYFIPPQLLIFLCVAILIFVVMVFRLDHNHNIPLFSTILRVAKRDHDERGFVYFFIGIIISLYFFQFNMGIANAAILILLFGDSASTLIGKRFGKIKLPFQSHKTMEGSLAFLVVGFLVSITQVSILTAFIGTLAGTLTEAYSPIDDNVPIPLVSALFMSIVVYLIG</sequence>
<evidence type="ECO:0000313" key="3">
    <source>
        <dbReference type="EMBL" id="NMO09422.1"/>
    </source>
</evidence>
<reference evidence="2 4" key="1">
    <citation type="submission" date="2016-10" db="EMBL/GenBank/DDBJ databases">
        <title>Comparative genomics between deep and shallow subseafloor isolates.</title>
        <authorList>
            <person name="Ishii S."/>
            <person name="Miller J.R."/>
            <person name="Sutton G."/>
            <person name="Suzuki S."/>
            <person name="Methe B."/>
            <person name="Inagaki F."/>
            <person name="Imachi H."/>
        </authorList>
    </citation>
    <scope>NUCLEOTIDE SEQUENCE [LARGE SCALE GENOMIC DNA]</scope>
    <source>
        <strain evidence="2 4">MO-MB1</strain>
    </source>
</reference>
<feature type="transmembrane region" description="Helical" evidence="1">
    <location>
        <begin position="130"/>
        <end position="157"/>
    </location>
</feature>
<dbReference type="PANTHER" id="PTHR31303:SF1">
    <property type="entry name" value="CTP-DEPENDENT DIACYLGLYCEROL KINASE 1"/>
    <property type="match status" value="1"/>
</dbReference>
<name>A0A2H4VB56_9EURY</name>
<dbReference type="AlphaFoldDB" id="A0A2H4VB56"/>
<dbReference type="PANTHER" id="PTHR31303">
    <property type="entry name" value="CTP-DEPENDENT DIACYLGLYCEROL KINASE 1"/>
    <property type="match status" value="1"/>
</dbReference>
<evidence type="ECO:0000313" key="4">
    <source>
        <dbReference type="Proteomes" id="UP000232806"/>
    </source>
</evidence>
<keyword evidence="2" id="KW-0548">Nucleotidyltransferase</keyword>
<evidence type="ECO:0000313" key="2">
    <source>
        <dbReference type="EMBL" id="AUB55337.1"/>
    </source>
</evidence>
<organism evidence="2 4">
    <name type="scientific">Methanobacterium subterraneum</name>
    <dbReference type="NCBI Taxonomy" id="59277"/>
    <lineage>
        <taxon>Archaea</taxon>
        <taxon>Methanobacteriati</taxon>
        <taxon>Methanobacteriota</taxon>
        <taxon>Methanomada group</taxon>
        <taxon>Methanobacteria</taxon>
        <taxon>Methanobacteriales</taxon>
        <taxon>Methanobacteriaceae</taxon>
        <taxon>Methanobacterium</taxon>
    </lineage>
</organism>
<accession>A0A2H4VB56</accession>
<protein>
    <submittedName>
        <fullName evidence="2">Phosphatidate cytidylyltransferase</fullName>
    </submittedName>
</protein>
<feature type="transmembrane region" description="Helical" evidence="1">
    <location>
        <begin position="29"/>
        <end position="47"/>
    </location>
</feature>
<keyword evidence="2" id="KW-0808">Transferase</keyword>
<evidence type="ECO:0000313" key="5">
    <source>
        <dbReference type="Proteomes" id="UP000591058"/>
    </source>
</evidence>